<dbReference type="RefSeq" id="XP_056491699.1">
    <property type="nucleotide sequence ID" value="XM_056628965.1"/>
</dbReference>
<evidence type="ECO:0000256" key="2">
    <source>
        <dbReference type="ARBA" id="ARBA00007240"/>
    </source>
</evidence>
<keyword evidence="3" id="KW-0119">Carbohydrate metabolism</keyword>
<sequence>MAAYPKITSIPPLRQLSVLPVEQKDASFVLNIEWSTARPKFLFQIELCYSEVTSRQHVSLWPSISLNQASSQPINLHQDENQYTACFVGKLPYSSLPPEKKFQHLVFTFKYRIEDHAPWQWFQDSGGIEKGEIIFQAPVADSPPVSSLIALEPGWEAMAAPTSVSGATLFSIVSNGPISRGQGAEGPLWKSLGLVQIQARYVAFAQLEPPWIGPRHGDDFLYLAEGAVLCSVLRKDGIVVTIAAPSIGNIRALLHSDEHGRIVVEAQDDGNTGAPFRIMLSVARDMENSLEAIMCHFREESNDSQLIQDIVRETTKSHDTSPESYEKWLDGLVFCTWNGLGPDLTEGKVLQALEVLEDHGVSISTLLIDDNWQTLAPTELDFGNPFWRGFADFKPTEGFPNGLDGMIRRVKKEHPLISDIGVWHALFGYWGGLAKEGWIVDNYETFDVDGKLYYAVPTKIKSITAKDLDKFYDDFYTYLASQGVTFVKADVQCSVTDLKHSDDRTILIPAYQRAWMTAQLRHFQGKAISCMAQVPEMLWRILLQDKFQPVVLRNSDDFFPEIPASHSWHLWANAHNALFTQHLNAVLDWDMFQTSHEYGAYHAAARCLSGGPISITDIPGKHDLDVINQMVAPSPDGGRSIALRPSVGKTPRVFDRYLESGVLKIVSETTLGTKLMGLFNTGEAPISLLIEAAEFAAVGRELWPPGSEVLFFSHRAQAPYGPLFLKHIPQFYSHPEDLIHAKLPVKGFEILSGHVTNRLPYKGGHLLVCVLGLLGKMTGAAAVCSSVIKISDEKKLYMSIQLKALGLLGVWISGPRIEKSQILAKLENLELEGHMIKTFDFPDGARESQLVQFDILETWSKREHTGDSRMDVTLDIVIEMT</sequence>
<dbReference type="Pfam" id="PF05691">
    <property type="entry name" value="Raffinose_syn"/>
    <property type="match status" value="1"/>
</dbReference>
<dbReference type="Proteomes" id="UP001147747">
    <property type="component" value="Unassembled WGS sequence"/>
</dbReference>
<organism evidence="5 6">
    <name type="scientific">Penicillium cosmopolitanum</name>
    <dbReference type="NCBI Taxonomy" id="1131564"/>
    <lineage>
        <taxon>Eukaryota</taxon>
        <taxon>Fungi</taxon>
        <taxon>Dikarya</taxon>
        <taxon>Ascomycota</taxon>
        <taxon>Pezizomycotina</taxon>
        <taxon>Eurotiomycetes</taxon>
        <taxon>Eurotiomycetidae</taxon>
        <taxon>Eurotiales</taxon>
        <taxon>Aspergillaceae</taxon>
        <taxon>Penicillium</taxon>
    </lineage>
</organism>
<dbReference type="InterPro" id="IPR017853">
    <property type="entry name" value="GH"/>
</dbReference>
<dbReference type="GeneID" id="81367945"/>
<dbReference type="PANTHER" id="PTHR31268">
    <property type="match status" value="1"/>
</dbReference>
<reference evidence="5" key="1">
    <citation type="submission" date="2022-12" db="EMBL/GenBank/DDBJ databases">
        <authorList>
            <person name="Petersen C."/>
        </authorList>
    </citation>
    <scope>NUCLEOTIDE SEQUENCE</scope>
    <source>
        <strain evidence="5">IBT 29677</strain>
    </source>
</reference>
<evidence type="ECO:0000256" key="3">
    <source>
        <dbReference type="ARBA" id="ARBA00023277"/>
    </source>
</evidence>
<dbReference type="PANTHER" id="PTHR31268:SF32">
    <property type="entry name" value="GALACTINOL--SUCROSE GALACTOSYLTRANSFERASE 2-RELATED"/>
    <property type="match status" value="1"/>
</dbReference>
<keyword evidence="6" id="KW-1185">Reference proteome</keyword>
<comment type="catalytic activity">
    <reaction evidence="4">
        <text>alpha-D-galactosyl-(1-&gt;3)-1D-myo-inositol + sucrose = raffinose + myo-inositol</text>
        <dbReference type="Rhea" id="RHEA:20161"/>
        <dbReference type="ChEBI" id="CHEBI:16634"/>
        <dbReference type="ChEBI" id="CHEBI:17268"/>
        <dbReference type="ChEBI" id="CHEBI:17505"/>
        <dbReference type="ChEBI" id="CHEBI:17992"/>
        <dbReference type="EC" id="2.4.1.82"/>
    </reaction>
</comment>
<dbReference type="GO" id="GO:0047274">
    <property type="term" value="F:galactinol-sucrose galactosyltransferase activity"/>
    <property type="evidence" value="ECO:0007669"/>
    <property type="project" value="UniProtKB-EC"/>
</dbReference>
<accession>A0A9X0BCC4</accession>
<proteinExistence type="inferred from homology"/>
<evidence type="ECO:0000313" key="5">
    <source>
        <dbReference type="EMBL" id="KAJ5404457.1"/>
    </source>
</evidence>
<comment type="caution">
    <text evidence="5">The sequence shown here is derived from an EMBL/GenBank/DDBJ whole genome shotgun (WGS) entry which is preliminary data.</text>
</comment>
<reference evidence="5" key="2">
    <citation type="journal article" date="2023" name="IMA Fungus">
        <title>Comparative genomic study of the Penicillium genus elucidates a diverse pangenome and 15 lateral gene transfer events.</title>
        <authorList>
            <person name="Petersen C."/>
            <person name="Sorensen T."/>
            <person name="Nielsen M.R."/>
            <person name="Sondergaard T.E."/>
            <person name="Sorensen J.L."/>
            <person name="Fitzpatrick D.A."/>
            <person name="Frisvad J.C."/>
            <person name="Nielsen K.L."/>
        </authorList>
    </citation>
    <scope>NUCLEOTIDE SEQUENCE</scope>
    <source>
        <strain evidence="5">IBT 29677</strain>
    </source>
</reference>
<dbReference type="SUPFAM" id="SSF51445">
    <property type="entry name" value="(Trans)glycosidases"/>
    <property type="match status" value="1"/>
</dbReference>
<dbReference type="InterPro" id="IPR013785">
    <property type="entry name" value="Aldolase_TIM"/>
</dbReference>
<protein>
    <submittedName>
        <fullName evidence="5">Glycoside hydrolase superfamily</fullName>
    </submittedName>
</protein>
<evidence type="ECO:0000256" key="1">
    <source>
        <dbReference type="ARBA" id="ARBA00001255"/>
    </source>
</evidence>
<dbReference type="GO" id="GO:0004557">
    <property type="term" value="F:alpha-galactosidase activity"/>
    <property type="evidence" value="ECO:0007669"/>
    <property type="project" value="UniProtKB-EC"/>
</dbReference>
<comment type="catalytic activity">
    <reaction evidence="1">
        <text>Hydrolysis of terminal, non-reducing alpha-D-galactose residues in alpha-D-galactosides, including galactose oligosaccharides, galactomannans and galactolipids.</text>
        <dbReference type="EC" id="3.2.1.22"/>
    </reaction>
</comment>
<keyword evidence="5" id="KW-0378">Hydrolase</keyword>
<evidence type="ECO:0000313" key="6">
    <source>
        <dbReference type="Proteomes" id="UP001147747"/>
    </source>
</evidence>
<name>A0A9X0BCC4_9EURO</name>
<dbReference type="AlphaFoldDB" id="A0A9X0BCC4"/>
<evidence type="ECO:0000256" key="4">
    <source>
        <dbReference type="ARBA" id="ARBA00049426"/>
    </source>
</evidence>
<dbReference type="Gene3D" id="3.20.20.70">
    <property type="entry name" value="Aldolase class I"/>
    <property type="match status" value="1"/>
</dbReference>
<dbReference type="EMBL" id="JAPZBU010000005">
    <property type="protein sequence ID" value="KAJ5404457.1"/>
    <property type="molecule type" value="Genomic_DNA"/>
</dbReference>
<comment type="similarity">
    <text evidence="2">Belongs to the glycosyl hydrolases 36 family.</text>
</comment>
<dbReference type="OrthoDB" id="4664297at2759"/>
<gene>
    <name evidence="5" type="ORF">N7509_004328</name>
</gene>
<dbReference type="InterPro" id="IPR008811">
    <property type="entry name" value="Glycosyl_hydrolases_36"/>
</dbReference>